<dbReference type="InParanoid" id="K0KZP6"/>
<keyword evidence="3 6" id="KW-0812">Transmembrane</keyword>
<dbReference type="GO" id="GO:0005886">
    <property type="term" value="C:plasma membrane"/>
    <property type="evidence" value="ECO:0007669"/>
    <property type="project" value="TreeGrafter"/>
</dbReference>
<comment type="subcellular location">
    <subcellularLocation>
        <location evidence="1">Membrane</location>
        <topology evidence="1">Multi-pass membrane protein</topology>
    </subcellularLocation>
</comment>
<dbReference type="EMBL" id="CAIF01000272">
    <property type="protein sequence ID" value="CCH46799.1"/>
    <property type="molecule type" value="Genomic_DNA"/>
</dbReference>
<dbReference type="Proteomes" id="UP000009328">
    <property type="component" value="Unassembled WGS sequence"/>
</dbReference>
<dbReference type="PANTHER" id="PTHR43791:SF46">
    <property type="entry name" value="MAJOR FACILITATOR SUPERFAMILY (MFS) PROFILE DOMAIN-CONTAINING PROTEIN-RELATED"/>
    <property type="match status" value="1"/>
</dbReference>
<feature type="transmembrane region" description="Helical" evidence="6">
    <location>
        <begin position="313"/>
        <end position="333"/>
    </location>
</feature>
<feature type="transmembrane region" description="Helical" evidence="6">
    <location>
        <begin position="373"/>
        <end position="394"/>
    </location>
</feature>
<feature type="transmembrane region" description="Helical" evidence="6">
    <location>
        <begin position="289"/>
        <end position="306"/>
    </location>
</feature>
<dbReference type="AlphaFoldDB" id="K0KZP6"/>
<protein>
    <submittedName>
        <fullName evidence="7">Transporter</fullName>
    </submittedName>
</protein>
<evidence type="ECO:0000256" key="1">
    <source>
        <dbReference type="ARBA" id="ARBA00004141"/>
    </source>
</evidence>
<dbReference type="PANTHER" id="PTHR43791">
    <property type="entry name" value="PERMEASE-RELATED"/>
    <property type="match status" value="1"/>
</dbReference>
<comment type="caution">
    <text evidence="7">The sequence shown here is derived from an EMBL/GenBank/DDBJ whole genome shotgun (WGS) entry which is preliminary data.</text>
</comment>
<evidence type="ECO:0000313" key="8">
    <source>
        <dbReference type="Proteomes" id="UP000009328"/>
    </source>
</evidence>
<evidence type="ECO:0000256" key="6">
    <source>
        <dbReference type="SAM" id="Phobius"/>
    </source>
</evidence>
<evidence type="ECO:0000256" key="4">
    <source>
        <dbReference type="ARBA" id="ARBA00022989"/>
    </source>
</evidence>
<sequence>MVYLNETSSGIDPHDRFDQELYGQDGFENDSMDDRESLDFKPDAERIQQTNDLAIGLGIDEKKLTWKVDLCVVPPFILLYFLAFLDRINISNAKVYGMAEDLHLKGNEFNVALTIFFIPYVFFDVISNYMLQLVQPHIWLSCSCRFFLGVCEAGMFPACFYLLSLYYTGAESQKRFSIFFSCTCLSGAAGGAIAYKIHELDDFPESSRFMTLKEKEFIKRKLEIHSVESGYDVTFNWKDIIKSLRDPLYGLTSLAYFALVIPSYGYAYFSPSIIAEMGYTAVSANSHSIYPWLAAFGYTIVLAYISDSMKIRSPFAITSALLAITGLALVLGLKDHVQGRYAGCFLTVAGLYSAMPSLICWTNLNYGGHMRKSVGSATQIGLGNIGGIIATFVYLQQDAPYYTKGLSVGIAFCVVSIFTMISMIWFYKYRNDCKRTEDYRLEFFAQDDRTIVLEGDKHPSYKYLY</sequence>
<keyword evidence="2" id="KW-0813">Transport</keyword>
<keyword evidence="5 6" id="KW-0472">Membrane</keyword>
<evidence type="ECO:0000256" key="3">
    <source>
        <dbReference type="ARBA" id="ARBA00022692"/>
    </source>
</evidence>
<feature type="transmembrane region" description="Helical" evidence="6">
    <location>
        <begin position="339"/>
        <end position="361"/>
    </location>
</feature>
<dbReference type="SUPFAM" id="SSF103473">
    <property type="entry name" value="MFS general substrate transporter"/>
    <property type="match status" value="1"/>
</dbReference>
<gene>
    <name evidence="7" type="ORF">BN7_6398</name>
</gene>
<name>K0KZP6_WICCF</name>
<dbReference type="FunFam" id="1.20.1250.20:FF:000013">
    <property type="entry name" value="MFS general substrate transporter"/>
    <property type="match status" value="1"/>
</dbReference>
<proteinExistence type="predicted"/>
<evidence type="ECO:0000256" key="5">
    <source>
        <dbReference type="ARBA" id="ARBA00023136"/>
    </source>
</evidence>
<dbReference type="eggNOG" id="KOG2533">
    <property type="taxonomic scope" value="Eukaryota"/>
</dbReference>
<dbReference type="Gene3D" id="1.20.1250.20">
    <property type="entry name" value="MFS general substrate transporter like domains"/>
    <property type="match status" value="2"/>
</dbReference>
<keyword evidence="4 6" id="KW-1133">Transmembrane helix</keyword>
<feature type="transmembrane region" description="Helical" evidence="6">
    <location>
        <begin position="406"/>
        <end position="427"/>
    </location>
</feature>
<feature type="transmembrane region" description="Helical" evidence="6">
    <location>
        <begin position="110"/>
        <end position="131"/>
    </location>
</feature>
<evidence type="ECO:0000313" key="7">
    <source>
        <dbReference type="EMBL" id="CCH46799.1"/>
    </source>
</evidence>
<dbReference type="InterPro" id="IPR036259">
    <property type="entry name" value="MFS_trans_sf"/>
</dbReference>
<dbReference type="GO" id="GO:0022857">
    <property type="term" value="F:transmembrane transporter activity"/>
    <property type="evidence" value="ECO:0007669"/>
    <property type="project" value="TreeGrafter"/>
</dbReference>
<evidence type="ECO:0000256" key="2">
    <source>
        <dbReference type="ARBA" id="ARBA00022448"/>
    </source>
</evidence>
<dbReference type="HOGENOM" id="CLU_001265_0_1_1"/>
<dbReference type="STRING" id="1206466.K0KZP6"/>
<feature type="transmembrane region" description="Helical" evidence="6">
    <location>
        <begin position="248"/>
        <end position="269"/>
    </location>
</feature>
<keyword evidence="8" id="KW-1185">Reference proteome</keyword>
<organism evidence="7 8">
    <name type="scientific">Wickerhamomyces ciferrii (strain ATCC 14091 / BCRC 22168 / CBS 111 / JCM 3599 / NBRC 0793 / NRRL Y-1031 F-60-10)</name>
    <name type="common">Yeast</name>
    <name type="synonym">Pichia ciferrii</name>
    <dbReference type="NCBI Taxonomy" id="1206466"/>
    <lineage>
        <taxon>Eukaryota</taxon>
        <taxon>Fungi</taxon>
        <taxon>Dikarya</taxon>
        <taxon>Ascomycota</taxon>
        <taxon>Saccharomycotina</taxon>
        <taxon>Saccharomycetes</taxon>
        <taxon>Phaffomycetales</taxon>
        <taxon>Wickerhamomycetaceae</taxon>
        <taxon>Wickerhamomyces</taxon>
    </lineage>
</organism>
<feature type="transmembrane region" description="Helical" evidence="6">
    <location>
        <begin position="143"/>
        <end position="164"/>
    </location>
</feature>
<accession>K0KZP6</accession>
<reference evidence="7 8" key="1">
    <citation type="journal article" date="2012" name="Eukaryot. Cell">
        <title>Draft genome sequence of Wickerhamomyces ciferrii NRRL Y-1031 F-60-10.</title>
        <authorList>
            <person name="Schneider J."/>
            <person name="Andrea H."/>
            <person name="Blom J."/>
            <person name="Jaenicke S."/>
            <person name="Ruckert C."/>
            <person name="Schorsch C."/>
            <person name="Szczepanowski R."/>
            <person name="Farwick M."/>
            <person name="Goesmann A."/>
            <person name="Puhler A."/>
            <person name="Schaffer S."/>
            <person name="Tauch A."/>
            <person name="Kohler T."/>
            <person name="Brinkrolf K."/>
        </authorList>
    </citation>
    <scope>NUCLEOTIDE SEQUENCE [LARGE SCALE GENOMIC DNA]</scope>
    <source>
        <strain evidence="8">ATCC 14091 / BCRC 22168 / CBS 111 / JCM 3599 / NBRC 0793 / NRRL Y-1031 F-60-10</strain>
    </source>
</reference>
<feature type="transmembrane region" description="Helical" evidence="6">
    <location>
        <begin position="70"/>
        <end position="90"/>
    </location>
</feature>